<dbReference type="AlphaFoldDB" id="A0A3N0X924"/>
<evidence type="ECO:0000313" key="1">
    <source>
        <dbReference type="EMBL" id="ROI13862.1"/>
    </source>
</evidence>
<reference evidence="2" key="1">
    <citation type="submission" date="2018-11" db="EMBL/GenBank/DDBJ databases">
        <title>Proposal to divide the Flavobacteriaceae and reorganize its genera based on Amino Acid Identity values calculated from whole genome sequences.</title>
        <authorList>
            <person name="Nicholson A.C."/>
            <person name="Gulvik C.A."/>
            <person name="Whitney A.M."/>
            <person name="Humrighouse B.W."/>
            <person name="Bell M."/>
            <person name="Holmes B."/>
            <person name="Steigerwalt A."/>
            <person name="Villarma A."/>
            <person name="Sheth M."/>
            <person name="Batra D."/>
            <person name="Pryor J."/>
            <person name="Bernardet J.-F."/>
            <person name="Hugo C."/>
            <person name="Kampfer P."/>
            <person name="Newman J."/>
            <person name="Mcquiston J.R."/>
        </authorList>
    </citation>
    <scope>NUCLEOTIDE SEQUENCE [LARGE SCALE GENOMIC DNA]</scope>
    <source>
        <strain evidence="2">DSM 22165</strain>
    </source>
</reference>
<name>A0A3N0X924_9FLAO</name>
<dbReference type="Pfam" id="PF09697">
    <property type="entry name" value="Porph_ging"/>
    <property type="match status" value="1"/>
</dbReference>
<comment type="caution">
    <text evidence="1">The sequence shown here is derived from an EMBL/GenBank/DDBJ whole genome shotgun (WGS) entry which is preliminary data.</text>
</comment>
<proteinExistence type="predicted"/>
<accession>A0A3N0X924</accession>
<organism evidence="1 2">
    <name type="scientific">Epilithonimonas hominis</name>
    <dbReference type="NCBI Taxonomy" id="420404"/>
    <lineage>
        <taxon>Bacteria</taxon>
        <taxon>Pseudomonadati</taxon>
        <taxon>Bacteroidota</taxon>
        <taxon>Flavobacteriia</taxon>
        <taxon>Flavobacteriales</taxon>
        <taxon>Weeksellaceae</taxon>
        <taxon>Chryseobacterium group</taxon>
        <taxon>Epilithonimonas</taxon>
    </lineage>
</organism>
<dbReference type="EMBL" id="RJTU01000042">
    <property type="protein sequence ID" value="ROI13862.1"/>
    <property type="molecule type" value="Genomic_DNA"/>
</dbReference>
<gene>
    <name evidence="1" type="ORF">EGH73_06105</name>
</gene>
<dbReference type="InterPro" id="IPR005901">
    <property type="entry name" value="GLPGLI"/>
</dbReference>
<evidence type="ECO:0000313" key="2">
    <source>
        <dbReference type="Proteomes" id="UP000267623"/>
    </source>
</evidence>
<dbReference type="Proteomes" id="UP000267623">
    <property type="component" value="Unassembled WGS sequence"/>
</dbReference>
<reference evidence="2" key="2">
    <citation type="submission" date="2018-11" db="EMBL/GenBank/DDBJ databases">
        <title>Proposal to divide the Flavobacteriaceae and reorganize its genera based on Amino Acid Identity values calculated from whole genome sequences.</title>
        <authorList>
            <person name="Nicholson A.C."/>
            <person name="Gulvik C.A."/>
            <person name="Whitney A.M."/>
            <person name="Humrighouse B.W."/>
            <person name="Bell M."/>
            <person name="Holmes B."/>
            <person name="Steigerwalt A."/>
            <person name="Villarma A."/>
            <person name="Sheth M."/>
            <person name="Batra D."/>
            <person name="Pryor J."/>
            <person name="Bernardet J.-F."/>
            <person name="Hugo C."/>
            <person name="Kampfer P."/>
            <person name="Newman J."/>
            <person name="Mcquiston J."/>
        </authorList>
    </citation>
    <scope>NUCLEOTIDE SEQUENCE [LARGE SCALE GENOMIC DNA]</scope>
    <source>
        <strain evidence="2">DSM 22165</strain>
    </source>
</reference>
<dbReference type="NCBIfam" id="TIGR01200">
    <property type="entry name" value="GLPGLI"/>
    <property type="match status" value="1"/>
</dbReference>
<dbReference type="RefSeq" id="WP_123281114.1">
    <property type="nucleotide sequence ID" value="NZ_RJTU01000042.1"/>
</dbReference>
<protein>
    <submittedName>
        <fullName evidence="1">GLPGLI family protein</fullName>
    </submittedName>
</protein>
<sequence length="260" mass="30196">MLKYITFSTLFFFLNLMKIEAQRKNEVIIKTFYEANYETSLQKDSTNVNSKVLDIGSLYIGDEISVFQSAGKIQQDSMWANLNYIPGTVLNYSDYKSAKFDFTVIKKSGSNTLRFQEALIGGSLVGYDEKLKLMDWKILPETKKISNYSCKKAICNFRGRNYTAWFTEEIPFQDGPYKFNGLPGLIVKIYDEKNYFSFELVSFLKKQRTIILKNDLHTVENKKFYKTKIDRLNAVISNSPNVSIDQKRKPIIYNPIELFP</sequence>